<dbReference type="PROSITE" id="PS51791">
    <property type="entry name" value="HSAC2"/>
    <property type="match status" value="1"/>
</dbReference>
<dbReference type="Pfam" id="PF12456">
    <property type="entry name" value="hSac2"/>
    <property type="match status" value="1"/>
</dbReference>
<dbReference type="AlphaFoldDB" id="A0A9W8B761"/>
<feature type="non-terminal residue" evidence="4">
    <location>
        <position position="545"/>
    </location>
</feature>
<gene>
    <name evidence="4" type="ORF">H4R26_005701</name>
</gene>
<evidence type="ECO:0000313" key="4">
    <source>
        <dbReference type="EMBL" id="KAJ1997783.1"/>
    </source>
</evidence>
<accession>A0A9W8B761</accession>
<proteinExistence type="predicted"/>
<dbReference type="PANTHER" id="PTHR45662">
    <property type="entry name" value="PHOSPHATIDYLINOSITIDE PHOSPHATASE SAC1"/>
    <property type="match status" value="1"/>
</dbReference>
<feature type="domain" description="HSac2" evidence="3">
    <location>
        <begin position="404"/>
        <end position="545"/>
    </location>
</feature>
<dbReference type="GO" id="GO:0046856">
    <property type="term" value="P:phosphatidylinositol dephosphorylation"/>
    <property type="evidence" value="ECO:0007669"/>
    <property type="project" value="TreeGrafter"/>
</dbReference>
<name>A0A9W8B761_9FUNG</name>
<dbReference type="GO" id="GO:0043812">
    <property type="term" value="F:phosphatidylinositol-4-phosphate phosphatase activity"/>
    <property type="evidence" value="ECO:0007669"/>
    <property type="project" value="TreeGrafter"/>
</dbReference>
<comment type="caution">
    <text evidence="4">The sequence shown here is derived from an EMBL/GenBank/DDBJ whole genome shotgun (WGS) entry which is preliminary data.</text>
</comment>
<dbReference type="InterPro" id="IPR022158">
    <property type="entry name" value="Inositol_phosphatase"/>
</dbReference>
<reference evidence="4" key="1">
    <citation type="submission" date="2022-07" db="EMBL/GenBank/DDBJ databases">
        <title>Phylogenomic reconstructions and comparative analyses of Kickxellomycotina fungi.</title>
        <authorList>
            <person name="Reynolds N.K."/>
            <person name="Stajich J.E."/>
            <person name="Barry K."/>
            <person name="Grigoriev I.V."/>
            <person name="Crous P."/>
            <person name="Smith M.E."/>
        </authorList>
    </citation>
    <scope>NUCLEOTIDE SEQUENCE</scope>
    <source>
        <strain evidence="4">IMI 214461</strain>
    </source>
</reference>
<dbReference type="EMBL" id="JANBQF010001201">
    <property type="protein sequence ID" value="KAJ1997783.1"/>
    <property type="molecule type" value="Genomic_DNA"/>
</dbReference>
<dbReference type="InterPro" id="IPR034753">
    <property type="entry name" value="hSac2"/>
</dbReference>
<feature type="region of interest" description="Disordered" evidence="1">
    <location>
        <begin position="523"/>
        <end position="545"/>
    </location>
</feature>
<sequence>MFFSYDYDLTRSFQGKEDQAFAPGDALLALVADEDYWFNHNLQRLLLASDAEEWAMPLIQGSVQVAICNIPGGASFQVCVLSRRNRRRVGVRYERRGANGQGHVANFVETEQILTVEASGQPKHYASFLQTRGSIPFFWKQPPTGLHPTPVVVKSDEENAAVCAAHLQREIKRCGRQVLISLVEHKGREAVLGATYASLVGQCVADELVDACMVRYIPWDFHHETRGMHYERLGLLLDQLEREVSDMGYYWCADKQVLTKQRGVFRVNCMDCLDRTNVVQSTIARFVLNTQLVRLGAHIAPEKGLAAYQGLEATLNGLWANNGDYISRQYAGTSAMKGDFTRTGKRNFGGLVSDASYSLARLWISTFRDYFSQSVLDFAMGHQSVSDVFRTIVELRSREPDYALQLAQTREAAVEASVAIVVHDGECVQLACVVHTPMTSDTLKLYGTIDSVIILTDAAVYMCRYDYQLEKVHEFQRIGLAGISRVQHGMYITDILAPHSLDATLNHGVVLYYDPVAAKLNASTSQGPQPGNAADAESLQAGSVP</sequence>
<dbReference type="OrthoDB" id="405996at2759"/>
<evidence type="ECO:0000313" key="5">
    <source>
        <dbReference type="Proteomes" id="UP001150907"/>
    </source>
</evidence>
<feature type="domain" description="SAC" evidence="2">
    <location>
        <begin position="1"/>
        <end position="332"/>
    </location>
</feature>
<evidence type="ECO:0008006" key="6">
    <source>
        <dbReference type="Google" id="ProtNLM"/>
    </source>
</evidence>
<dbReference type="PANTHER" id="PTHR45662:SF7">
    <property type="entry name" value="SACI DOMAIN PROTEIN (AFU_ORTHOLOGUE AFUA_1G15890)"/>
    <property type="match status" value="1"/>
</dbReference>
<dbReference type="InterPro" id="IPR002013">
    <property type="entry name" value="SAC_dom"/>
</dbReference>
<evidence type="ECO:0000259" key="3">
    <source>
        <dbReference type="PROSITE" id="PS51791"/>
    </source>
</evidence>
<keyword evidence="5" id="KW-1185">Reference proteome</keyword>
<dbReference type="PROSITE" id="PS50275">
    <property type="entry name" value="SAC"/>
    <property type="match status" value="1"/>
</dbReference>
<dbReference type="Pfam" id="PF02383">
    <property type="entry name" value="Syja_N"/>
    <property type="match status" value="1"/>
</dbReference>
<evidence type="ECO:0000259" key="2">
    <source>
        <dbReference type="PROSITE" id="PS50275"/>
    </source>
</evidence>
<organism evidence="4 5">
    <name type="scientific">Coemansia thaxteri</name>
    <dbReference type="NCBI Taxonomy" id="2663907"/>
    <lineage>
        <taxon>Eukaryota</taxon>
        <taxon>Fungi</taxon>
        <taxon>Fungi incertae sedis</taxon>
        <taxon>Zoopagomycota</taxon>
        <taxon>Kickxellomycotina</taxon>
        <taxon>Kickxellomycetes</taxon>
        <taxon>Kickxellales</taxon>
        <taxon>Kickxellaceae</taxon>
        <taxon>Coemansia</taxon>
    </lineage>
</organism>
<protein>
    <recommendedName>
        <fullName evidence="6">SAC domain-containing protein</fullName>
    </recommendedName>
</protein>
<dbReference type="Proteomes" id="UP001150907">
    <property type="component" value="Unassembled WGS sequence"/>
</dbReference>
<evidence type="ECO:0000256" key="1">
    <source>
        <dbReference type="SAM" id="MobiDB-lite"/>
    </source>
</evidence>
<dbReference type="GO" id="GO:0005783">
    <property type="term" value="C:endoplasmic reticulum"/>
    <property type="evidence" value="ECO:0007669"/>
    <property type="project" value="TreeGrafter"/>
</dbReference>